<dbReference type="GO" id="GO:0008821">
    <property type="term" value="F:crossover junction DNA endonuclease activity"/>
    <property type="evidence" value="ECO:0007669"/>
    <property type="project" value="InterPro"/>
</dbReference>
<keyword evidence="3" id="KW-0378">Hydrolase</keyword>
<accession>A0A9P7YIN4</accession>
<dbReference type="CDD" id="cd09870">
    <property type="entry name" value="PIN_YEN1"/>
    <property type="match status" value="1"/>
</dbReference>
<dbReference type="CDD" id="cd09906">
    <property type="entry name" value="H3TH_YEN1"/>
    <property type="match status" value="1"/>
</dbReference>
<feature type="compositionally biased region" description="Polar residues" evidence="4">
    <location>
        <begin position="435"/>
        <end position="446"/>
    </location>
</feature>
<organism evidence="7 8">
    <name type="scientific">Amylocarpus encephaloides</name>
    <dbReference type="NCBI Taxonomy" id="45428"/>
    <lineage>
        <taxon>Eukaryota</taxon>
        <taxon>Fungi</taxon>
        <taxon>Dikarya</taxon>
        <taxon>Ascomycota</taxon>
        <taxon>Pezizomycotina</taxon>
        <taxon>Leotiomycetes</taxon>
        <taxon>Helotiales</taxon>
        <taxon>Helotiales incertae sedis</taxon>
        <taxon>Amylocarpus</taxon>
    </lineage>
</organism>
<evidence type="ECO:0000256" key="1">
    <source>
        <dbReference type="ARBA" id="ARBA00005283"/>
    </source>
</evidence>
<dbReference type="SMART" id="SM00484">
    <property type="entry name" value="XPGI"/>
    <property type="match status" value="1"/>
</dbReference>
<dbReference type="InterPro" id="IPR041177">
    <property type="entry name" value="GEN1_C"/>
</dbReference>
<name>A0A9P7YIN4_9HELO</name>
<dbReference type="SUPFAM" id="SSF88723">
    <property type="entry name" value="PIN domain-like"/>
    <property type="match status" value="1"/>
</dbReference>
<evidence type="ECO:0000256" key="2">
    <source>
        <dbReference type="ARBA" id="ARBA00022722"/>
    </source>
</evidence>
<dbReference type="Pfam" id="PF00867">
    <property type="entry name" value="XPG_I"/>
    <property type="match status" value="1"/>
</dbReference>
<evidence type="ECO:0000313" key="8">
    <source>
        <dbReference type="Proteomes" id="UP000824998"/>
    </source>
</evidence>
<protein>
    <recommendedName>
        <fullName evidence="9">XPG-I domain-containing protein</fullName>
    </recommendedName>
</protein>
<dbReference type="Pfam" id="PF18380">
    <property type="entry name" value="GEN1_C"/>
    <property type="match status" value="1"/>
</dbReference>
<dbReference type="GO" id="GO:0003697">
    <property type="term" value="F:single-stranded DNA binding"/>
    <property type="evidence" value="ECO:0007669"/>
    <property type="project" value="InterPro"/>
</dbReference>
<dbReference type="PRINTS" id="PR00066">
    <property type="entry name" value="XRODRMPGMNTG"/>
</dbReference>
<dbReference type="PANTHER" id="PTHR11081:SF75">
    <property type="entry name" value="ENDONUCLEASE, PUTATIVE (AFU_ORTHOLOGUE AFUA_3G13260)-RELATED"/>
    <property type="match status" value="1"/>
</dbReference>
<evidence type="ECO:0000256" key="3">
    <source>
        <dbReference type="ARBA" id="ARBA00022801"/>
    </source>
</evidence>
<dbReference type="InterPro" id="IPR037316">
    <property type="entry name" value="Yen1_H3TH"/>
</dbReference>
<dbReference type="OrthoDB" id="2959108at2759"/>
<dbReference type="Gene3D" id="3.40.50.1010">
    <property type="entry name" value="5'-nuclease"/>
    <property type="match status" value="2"/>
</dbReference>
<dbReference type="GO" id="GO:0006289">
    <property type="term" value="P:nucleotide-excision repair"/>
    <property type="evidence" value="ECO:0007669"/>
    <property type="project" value="InterPro"/>
</dbReference>
<sequence>MGIKGIYGEIGPGERIALSKLATEAYEKNQRPLRVAIDISIWQFQIQAGQGGSNPAIRTLYYRLVKLLLFQIQPLFIFDGPHKPPFKRNKRTSHHGAMVPNLLTKQLLRLFGFPFYMAPGEAEAECALLQREGIVDAVLSEDADTLMFGCGLTLRNWSSEGSRGNKSPSHVTVYDAAKTKEGKSGLDREGMVLVALMSGGDYIIEGIPGCGPKVACEAARAGFGKSLCQLSRSDAAGLQAWRDNLCHELQTNERKHFRCKHKTLKIPESFPSKEVLSYYTHPVVSSASKLGRLKEEILWDEPVDVQGLRLFVAEAFEWTSKIGARKFIRGIAPALLVQKLRVRGSRRASGFGDVILTSMNEMELVRQICGKRTHISTDGIPELRVIYHPLDIVGLDLDAELDDSEDYGRDGLAPVQDDDQIERYESDSEERGRSASPTKSAASQYDPTLPDKLWIPETMAKVGVPLKVEDYEESLRDPKKFLKQKAAAKRAGNKKATEKGAMDKFLQITKPGKLSTSVDISTAPKKRGLCPADLPPVFLAPALDPSLGLNANSPKTKTRGKRTTKENPPASSNPWTLSQGTISLENSPSITKSLDTQPSCPQSTPRAAFKSLPSIDLVSSSPVSPANSSLARGSSKRSNSPTLSDHDPEDIIVNPEPSLNLNAPQSKYPYSSKPSPRKRISPNFKSPTSLSSRQDKEEESLEESQPVVEAIPKNAKQYITIRESLPGSWKPIREEEAATMERERNGKNSRGWVGKPRAWRMSQVEIVDLCDE</sequence>
<dbReference type="InterPro" id="IPR029060">
    <property type="entry name" value="PIN-like_dom_sf"/>
</dbReference>
<dbReference type="SUPFAM" id="SSF47807">
    <property type="entry name" value="5' to 3' exonuclease, C-terminal subdomain"/>
    <property type="match status" value="1"/>
</dbReference>
<feature type="region of interest" description="Disordered" evidence="4">
    <location>
        <begin position="541"/>
        <end position="708"/>
    </location>
</feature>
<comment type="similarity">
    <text evidence="1">Belongs to the XPG/RAD2 endonuclease family. XPG subfamily.</text>
</comment>
<evidence type="ECO:0000256" key="4">
    <source>
        <dbReference type="SAM" id="MobiDB-lite"/>
    </source>
</evidence>
<evidence type="ECO:0000313" key="7">
    <source>
        <dbReference type="EMBL" id="KAG9234176.1"/>
    </source>
</evidence>
<dbReference type="InterPro" id="IPR006085">
    <property type="entry name" value="XPG_DNA_repair_N"/>
</dbReference>
<keyword evidence="2" id="KW-0540">Nuclease</keyword>
<feature type="domain" description="XPG-I" evidence="5">
    <location>
        <begin position="109"/>
        <end position="185"/>
    </location>
</feature>
<dbReference type="AlphaFoldDB" id="A0A9P7YIN4"/>
<dbReference type="InterPro" id="IPR006086">
    <property type="entry name" value="XPG-I_dom"/>
</dbReference>
<proteinExistence type="inferred from homology"/>
<dbReference type="InterPro" id="IPR001044">
    <property type="entry name" value="XPG/Rad2_eukaryotes"/>
</dbReference>
<reference evidence="7" key="1">
    <citation type="journal article" date="2021" name="IMA Fungus">
        <title>Genomic characterization of three marine fungi, including Emericellopsis atlantica sp. nov. with signatures of a generalist lifestyle and marine biomass degradation.</title>
        <authorList>
            <person name="Hagestad O.C."/>
            <person name="Hou L."/>
            <person name="Andersen J.H."/>
            <person name="Hansen E.H."/>
            <person name="Altermark B."/>
            <person name="Li C."/>
            <person name="Kuhnert E."/>
            <person name="Cox R.J."/>
            <person name="Crous P.W."/>
            <person name="Spatafora J.W."/>
            <person name="Lail K."/>
            <person name="Amirebrahimi M."/>
            <person name="Lipzen A."/>
            <person name="Pangilinan J."/>
            <person name="Andreopoulos W."/>
            <person name="Hayes R.D."/>
            <person name="Ng V."/>
            <person name="Grigoriev I.V."/>
            <person name="Jackson S.A."/>
            <person name="Sutton T.D.S."/>
            <person name="Dobson A.D.W."/>
            <person name="Rama T."/>
        </authorList>
    </citation>
    <scope>NUCLEOTIDE SEQUENCE</scope>
    <source>
        <strain evidence="7">TRa018bII</strain>
    </source>
</reference>
<dbReference type="GO" id="GO:0005634">
    <property type="term" value="C:nucleus"/>
    <property type="evidence" value="ECO:0007669"/>
    <property type="project" value="InterPro"/>
</dbReference>
<dbReference type="Proteomes" id="UP000824998">
    <property type="component" value="Unassembled WGS sequence"/>
</dbReference>
<dbReference type="FunFam" id="3.40.50.1010:FF:000051">
    <property type="entry name" value="Rad2-like endonuclease, putative (AFU_orthologue AFUA_3G13260)"/>
    <property type="match status" value="1"/>
</dbReference>
<gene>
    <name evidence="7" type="ORF">BJ875DRAFT_424451</name>
</gene>
<dbReference type="PANTHER" id="PTHR11081">
    <property type="entry name" value="FLAP ENDONUCLEASE FAMILY MEMBER"/>
    <property type="match status" value="1"/>
</dbReference>
<evidence type="ECO:0008006" key="9">
    <source>
        <dbReference type="Google" id="ProtNLM"/>
    </source>
</evidence>
<dbReference type="Pfam" id="PF00752">
    <property type="entry name" value="XPG_N"/>
    <property type="match status" value="1"/>
</dbReference>
<feature type="compositionally biased region" description="Low complexity" evidence="4">
    <location>
        <begin position="664"/>
        <end position="674"/>
    </location>
</feature>
<dbReference type="InterPro" id="IPR006084">
    <property type="entry name" value="XPG/Rad2"/>
</dbReference>
<evidence type="ECO:0000259" key="5">
    <source>
        <dbReference type="SMART" id="SM00484"/>
    </source>
</evidence>
<feature type="domain" description="XPG N-terminal" evidence="6">
    <location>
        <begin position="1"/>
        <end position="98"/>
    </location>
</feature>
<evidence type="ECO:0000259" key="6">
    <source>
        <dbReference type="SMART" id="SM00485"/>
    </source>
</evidence>
<dbReference type="PRINTS" id="PR00853">
    <property type="entry name" value="XPGRADSUPER"/>
</dbReference>
<dbReference type="InterPro" id="IPR036279">
    <property type="entry name" value="5-3_exonuclease_C_sf"/>
</dbReference>
<feature type="compositionally biased region" description="Basic and acidic residues" evidence="4">
    <location>
        <begin position="421"/>
        <end position="433"/>
    </location>
</feature>
<dbReference type="FunFam" id="3.40.50.1010:FF:000037">
    <property type="entry name" value="Rad2-like endonuclease, putative (AFU_orthologue AFUA_3G13260)"/>
    <property type="match status" value="1"/>
</dbReference>
<dbReference type="GO" id="GO:0017108">
    <property type="term" value="F:5'-flap endonuclease activity"/>
    <property type="evidence" value="ECO:0007669"/>
    <property type="project" value="TreeGrafter"/>
</dbReference>
<keyword evidence="8" id="KW-1185">Reference proteome</keyword>
<feature type="compositionally biased region" description="Polar residues" evidence="4">
    <location>
        <begin position="683"/>
        <end position="692"/>
    </location>
</feature>
<feature type="compositionally biased region" description="Polar residues" evidence="4">
    <location>
        <begin position="569"/>
        <end position="605"/>
    </location>
</feature>
<dbReference type="Gene3D" id="1.10.150.20">
    <property type="entry name" value="5' to 3' exonuclease, C-terminal subdomain"/>
    <property type="match status" value="1"/>
</dbReference>
<dbReference type="SMART" id="SM00485">
    <property type="entry name" value="XPGN"/>
    <property type="match status" value="1"/>
</dbReference>
<feature type="region of interest" description="Disordered" evidence="4">
    <location>
        <begin position="406"/>
        <end position="448"/>
    </location>
</feature>
<feature type="compositionally biased region" description="Low complexity" evidence="4">
    <location>
        <begin position="617"/>
        <end position="631"/>
    </location>
</feature>
<comment type="caution">
    <text evidence="7">The sequence shown here is derived from an EMBL/GenBank/DDBJ whole genome shotgun (WGS) entry which is preliminary data.</text>
</comment>
<dbReference type="EMBL" id="MU251472">
    <property type="protein sequence ID" value="KAG9234176.1"/>
    <property type="molecule type" value="Genomic_DNA"/>
</dbReference>